<comment type="caution">
    <text evidence="2">The sequence shown here is derived from an EMBL/GenBank/DDBJ whole genome shotgun (WGS) entry which is preliminary data.</text>
</comment>
<accession>A0A4Z2HY98</accession>
<evidence type="ECO:0000256" key="1">
    <source>
        <dbReference type="SAM" id="MobiDB-lite"/>
    </source>
</evidence>
<sequence>MLAYRVCFCVNWADSRQNSCCWATANERISIHREAEALGAAARTFKSPSADGSSSSLQPGPTPFGANYLRGIIITCKNTAGVCKATARQPTQSLPPGTWTPPSKLHTWSSSHSSPTTLTTFDLYAMLVGVALKAPRSLRERVGTQGRFRATAASGKSR</sequence>
<evidence type="ECO:0000313" key="3">
    <source>
        <dbReference type="Proteomes" id="UP000314294"/>
    </source>
</evidence>
<dbReference type="AlphaFoldDB" id="A0A4Z2HY98"/>
<proteinExistence type="predicted"/>
<reference evidence="2 3" key="1">
    <citation type="submission" date="2019-03" db="EMBL/GenBank/DDBJ databases">
        <title>First draft genome of Liparis tanakae, snailfish: a comprehensive survey of snailfish specific genes.</title>
        <authorList>
            <person name="Kim W."/>
            <person name="Song I."/>
            <person name="Jeong J.-H."/>
            <person name="Kim D."/>
            <person name="Kim S."/>
            <person name="Ryu S."/>
            <person name="Song J.Y."/>
            <person name="Lee S.K."/>
        </authorList>
    </citation>
    <scope>NUCLEOTIDE SEQUENCE [LARGE SCALE GENOMIC DNA]</scope>
    <source>
        <tissue evidence="2">Muscle</tissue>
    </source>
</reference>
<dbReference type="Proteomes" id="UP000314294">
    <property type="component" value="Unassembled WGS sequence"/>
</dbReference>
<feature type="compositionally biased region" description="Low complexity" evidence="1">
    <location>
        <begin position="102"/>
        <end position="112"/>
    </location>
</feature>
<gene>
    <name evidence="2" type="ORF">EYF80_019867</name>
</gene>
<name>A0A4Z2HY98_9TELE</name>
<dbReference type="EMBL" id="SRLO01000169">
    <property type="protein sequence ID" value="TNN69994.1"/>
    <property type="molecule type" value="Genomic_DNA"/>
</dbReference>
<keyword evidence="3" id="KW-1185">Reference proteome</keyword>
<evidence type="ECO:0000313" key="2">
    <source>
        <dbReference type="EMBL" id="TNN69994.1"/>
    </source>
</evidence>
<organism evidence="2 3">
    <name type="scientific">Liparis tanakae</name>
    <name type="common">Tanaka's snailfish</name>
    <dbReference type="NCBI Taxonomy" id="230148"/>
    <lineage>
        <taxon>Eukaryota</taxon>
        <taxon>Metazoa</taxon>
        <taxon>Chordata</taxon>
        <taxon>Craniata</taxon>
        <taxon>Vertebrata</taxon>
        <taxon>Euteleostomi</taxon>
        <taxon>Actinopterygii</taxon>
        <taxon>Neopterygii</taxon>
        <taxon>Teleostei</taxon>
        <taxon>Neoteleostei</taxon>
        <taxon>Acanthomorphata</taxon>
        <taxon>Eupercaria</taxon>
        <taxon>Perciformes</taxon>
        <taxon>Cottioidei</taxon>
        <taxon>Cottales</taxon>
        <taxon>Liparidae</taxon>
        <taxon>Liparis</taxon>
    </lineage>
</organism>
<protein>
    <submittedName>
        <fullName evidence="2">Uncharacterized protein</fullName>
    </submittedName>
</protein>
<feature type="region of interest" description="Disordered" evidence="1">
    <location>
        <begin position="87"/>
        <end position="112"/>
    </location>
</feature>